<dbReference type="Pfam" id="PF00722">
    <property type="entry name" value="Glyco_hydro_16"/>
    <property type="match status" value="1"/>
</dbReference>
<keyword evidence="2" id="KW-0732">Signal</keyword>
<feature type="chain" id="PRO_5015434213" evidence="2">
    <location>
        <begin position="23"/>
        <end position="285"/>
    </location>
</feature>
<dbReference type="Gene3D" id="2.60.120.200">
    <property type="match status" value="1"/>
</dbReference>
<proteinExistence type="inferred from homology"/>
<dbReference type="InterPro" id="IPR000757">
    <property type="entry name" value="Beta-glucanase-like"/>
</dbReference>
<dbReference type="EMBL" id="QEAS01000003">
    <property type="protein sequence ID" value="PWG81848.1"/>
    <property type="molecule type" value="Genomic_DNA"/>
</dbReference>
<dbReference type="RefSeq" id="WP_109414790.1">
    <property type="nucleotide sequence ID" value="NZ_QEAS01000003.1"/>
</dbReference>
<dbReference type="GO" id="GO:0004553">
    <property type="term" value="F:hydrolase activity, hydrolyzing O-glycosyl compounds"/>
    <property type="evidence" value="ECO:0007669"/>
    <property type="project" value="InterPro"/>
</dbReference>
<protein>
    <submittedName>
        <fullName evidence="4">Beta-glucanase</fullName>
    </submittedName>
</protein>
<keyword evidence="5" id="KW-1185">Reference proteome</keyword>
<accession>A0A2U2PKJ4</accession>
<dbReference type="CDD" id="cd08023">
    <property type="entry name" value="GH16_laminarinase_like"/>
    <property type="match status" value="1"/>
</dbReference>
<dbReference type="PANTHER" id="PTHR10963">
    <property type="entry name" value="GLYCOSYL HYDROLASE-RELATED"/>
    <property type="match status" value="1"/>
</dbReference>
<dbReference type="PROSITE" id="PS51762">
    <property type="entry name" value="GH16_2"/>
    <property type="match status" value="1"/>
</dbReference>
<dbReference type="AlphaFoldDB" id="A0A2U2PKJ4"/>
<evidence type="ECO:0000313" key="4">
    <source>
        <dbReference type="EMBL" id="PWG81848.1"/>
    </source>
</evidence>
<evidence type="ECO:0000256" key="2">
    <source>
        <dbReference type="SAM" id="SignalP"/>
    </source>
</evidence>
<comment type="similarity">
    <text evidence="1">Belongs to the glycosyl hydrolase 16 family.</text>
</comment>
<dbReference type="SUPFAM" id="SSF49899">
    <property type="entry name" value="Concanavalin A-like lectins/glucanases"/>
    <property type="match status" value="1"/>
</dbReference>
<feature type="domain" description="GH16" evidence="3">
    <location>
        <begin position="26"/>
        <end position="285"/>
    </location>
</feature>
<comment type="caution">
    <text evidence="4">The sequence shown here is derived from an EMBL/GenBank/DDBJ whole genome shotgun (WGS) entry which is preliminary data.</text>
</comment>
<sequence length="285" mass="32922">MTKSLIFLPAFCLVICSFKALCQNTANINNQSTDGYKLVWSDEFNAKGTPDPRNWKFEKGFVRNNELQWYQESNAFCDSGLLIIEGRRETFPNKEFMEGSSDWRASRRNVEYTSASINTRGLHSWKYGRFVMRGRIDISEGMWPAFWTLGITRQWPSNGEIDIMEYYKGNILANIACGTTLKHKAKWYSKMKAVKDFKDPSWAAKFHIWRMDWDDNGISLYVDDELLNKVALDDLVNTDGSGFNPFKQDHYVLLNLAIGGDNGGDPSGTTFPRRFEIDYVRVYQK</sequence>
<reference evidence="4 5" key="1">
    <citation type="submission" date="2018-04" db="EMBL/GenBank/DDBJ databases">
        <title>Pedobacter chongqingensis sp. nov., isolated from a rottenly hemp rope.</title>
        <authorList>
            <person name="Cai Y."/>
        </authorList>
    </citation>
    <scope>NUCLEOTIDE SEQUENCE [LARGE SCALE GENOMIC DNA]</scope>
    <source>
        <strain evidence="4 5">FJ4-8</strain>
    </source>
</reference>
<dbReference type="InterPro" id="IPR050546">
    <property type="entry name" value="Glycosyl_Hydrlase_16"/>
</dbReference>
<dbReference type="GO" id="GO:0005975">
    <property type="term" value="P:carbohydrate metabolic process"/>
    <property type="evidence" value="ECO:0007669"/>
    <property type="project" value="InterPro"/>
</dbReference>
<dbReference type="PANTHER" id="PTHR10963:SF55">
    <property type="entry name" value="GLYCOSIDE HYDROLASE FAMILY 16 PROTEIN"/>
    <property type="match status" value="1"/>
</dbReference>
<gene>
    <name evidence="4" type="ORF">DDR33_05710</name>
</gene>
<evidence type="ECO:0000259" key="3">
    <source>
        <dbReference type="PROSITE" id="PS51762"/>
    </source>
</evidence>
<dbReference type="OrthoDB" id="9809583at2"/>
<feature type="signal peptide" evidence="2">
    <location>
        <begin position="1"/>
        <end position="22"/>
    </location>
</feature>
<dbReference type="InterPro" id="IPR013320">
    <property type="entry name" value="ConA-like_dom_sf"/>
</dbReference>
<dbReference type="Proteomes" id="UP000245647">
    <property type="component" value="Unassembled WGS sequence"/>
</dbReference>
<evidence type="ECO:0000313" key="5">
    <source>
        <dbReference type="Proteomes" id="UP000245647"/>
    </source>
</evidence>
<evidence type="ECO:0000256" key="1">
    <source>
        <dbReference type="ARBA" id="ARBA00006865"/>
    </source>
</evidence>
<name>A0A2U2PKJ4_9SPHI</name>
<organism evidence="4 5">
    <name type="scientific">Pararcticibacter amylolyticus</name>
    <dbReference type="NCBI Taxonomy" id="2173175"/>
    <lineage>
        <taxon>Bacteria</taxon>
        <taxon>Pseudomonadati</taxon>
        <taxon>Bacteroidota</taxon>
        <taxon>Sphingobacteriia</taxon>
        <taxon>Sphingobacteriales</taxon>
        <taxon>Sphingobacteriaceae</taxon>
        <taxon>Pararcticibacter</taxon>
    </lineage>
</organism>